<evidence type="ECO:0000313" key="2">
    <source>
        <dbReference type="EMBL" id="KAF7264395.1"/>
    </source>
</evidence>
<name>A0A834HLH6_RHYFE</name>
<evidence type="ECO:0000256" key="1">
    <source>
        <dbReference type="SAM" id="Phobius"/>
    </source>
</evidence>
<dbReference type="Proteomes" id="UP000625711">
    <property type="component" value="Unassembled WGS sequence"/>
</dbReference>
<sequence length="102" mass="11518">MCACWIRVTKFVEPVTVPREFPPGFTSVPRPRLSQTTTISRYFDGDYDLPTSGPVCLLQFSIRPLFSLVIAVVFRFFVVSISGIFYLIDIANCGEPRTMSQC</sequence>
<feature type="transmembrane region" description="Helical" evidence="1">
    <location>
        <begin position="65"/>
        <end position="88"/>
    </location>
</feature>
<keyword evidence="1" id="KW-0472">Membrane</keyword>
<organism evidence="2 3">
    <name type="scientific">Rhynchophorus ferrugineus</name>
    <name type="common">Red palm weevil</name>
    <name type="synonym">Curculio ferrugineus</name>
    <dbReference type="NCBI Taxonomy" id="354439"/>
    <lineage>
        <taxon>Eukaryota</taxon>
        <taxon>Metazoa</taxon>
        <taxon>Ecdysozoa</taxon>
        <taxon>Arthropoda</taxon>
        <taxon>Hexapoda</taxon>
        <taxon>Insecta</taxon>
        <taxon>Pterygota</taxon>
        <taxon>Neoptera</taxon>
        <taxon>Endopterygota</taxon>
        <taxon>Coleoptera</taxon>
        <taxon>Polyphaga</taxon>
        <taxon>Cucujiformia</taxon>
        <taxon>Curculionidae</taxon>
        <taxon>Dryophthorinae</taxon>
        <taxon>Rhynchophorus</taxon>
    </lineage>
</organism>
<dbReference type="AlphaFoldDB" id="A0A834HLH6"/>
<dbReference type="EMBL" id="JAACXV010017212">
    <property type="protein sequence ID" value="KAF7264395.1"/>
    <property type="molecule type" value="Genomic_DNA"/>
</dbReference>
<keyword evidence="1" id="KW-1133">Transmembrane helix</keyword>
<proteinExistence type="predicted"/>
<keyword evidence="3" id="KW-1185">Reference proteome</keyword>
<accession>A0A834HLH6</accession>
<comment type="caution">
    <text evidence="2">The sequence shown here is derived from an EMBL/GenBank/DDBJ whole genome shotgun (WGS) entry which is preliminary data.</text>
</comment>
<keyword evidence="1" id="KW-0812">Transmembrane</keyword>
<protein>
    <submittedName>
        <fullName evidence="2">Uncharacterized protein</fullName>
    </submittedName>
</protein>
<gene>
    <name evidence="2" type="ORF">GWI33_023318</name>
</gene>
<reference evidence="2" key="1">
    <citation type="submission" date="2020-08" db="EMBL/GenBank/DDBJ databases">
        <title>Genome sequencing and assembly of the red palm weevil Rhynchophorus ferrugineus.</title>
        <authorList>
            <person name="Dias G.B."/>
            <person name="Bergman C.M."/>
            <person name="Manee M."/>
        </authorList>
    </citation>
    <scope>NUCLEOTIDE SEQUENCE</scope>
    <source>
        <strain evidence="2">AA-2017</strain>
        <tissue evidence="2">Whole larva</tissue>
    </source>
</reference>
<evidence type="ECO:0000313" key="3">
    <source>
        <dbReference type="Proteomes" id="UP000625711"/>
    </source>
</evidence>